<evidence type="ECO:0000256" key="1">
    <source>
        <dbReference type="SAM" id="MobiDB-lite"/>
    </source>
</evidence>
<dbReference type="AlphaFoldDB" id="A0A834FW38"/>
<feature type="transmembrane region" description="Helical" evidence="2">
    <location>
        <begin position="114"/>
        <end position="140"/>
    </location>
</feature>
<feature type="region of interest" description="Disordered" evidence="1">
    <location>
        <begin position="1"/>
        <end position="74"/>
    </location>
</feature>
<evidence type="ECO:0000313" key="3">
    <source>
        <dbReference type="EMBL" id="KAF7112694.1"/>
    </source>
</evidence>
<proteinExistence type="predicted"/>
<gene>
    <name evidence="3" type="ORF">RHSIM_RhsimUnG0203000</name>
</gene>
<feature type="compositionally biased region" description="Polar residues" evidence="1">
    <location>
        <begin position="63"/>
        <end position="74"/>
    </location>
</feature>
<dbReference type="OrthoDB" id="1598710at2759"/>
<feature type="transmembrane region" description="Helical" evidence="2">
    <location>
        <begin position="147"/>
        <end position="169"/>
    </location>
</feature>
<accession>A0A834FW38</accession>
<keyword evidence="4" id="KW-1185">Reference proteome</keyword>
<comment type="caution">
    <text evidence="3">The sequence shown here is derived from an EMBL/GenBank/DDBJ whole genome shotgun (WGS) entry which is preliminary data.</text>
</comment>
<evidence type="ECO:0000313" key="4">
    <source>
        <dbReference type="Proteomes" id="UP000626092"/>
    </source>
</evidence>
<sequence length="214" mass="22671">MEAARSNGSIAAKPKADDHKSLGTDNGADDLGVSDSNTDLSDGAAASQNRHHVNIPKEGTAQEPVQTTSSTTVRGNTENYPFKLGKIIAVQAFEAALALMIFRFQPQGVDSSPALSSFMFTMVGATVLFGFTFTLIGLMLQKAHPAVATVSSHAGSISAVLGFFFMMAVFVPERYVWSLCASAGVLSMVYVYSLAKPSHITYSSTPFSPSNCFP</sequence>
<organism evidence="3 4">
    <name type="scientific">Rhododendron simsii</name>
    <name type="common">Sims's rhododendron</name>
    <dbReference type="NCBI Taxonomy" id="118357"/>
    <lineage>
        <taxon>Eukaryota</taxon>
        <taxon>Viridiplantae</taxon>
        <taxon>Streptophyta</taxon>
        <taxon>Embryophyta</taxon>
        <taxon>Tracheophyta</taxon>
        <taxon>Spermatophyta</taxon>
        <taxon>Magnoliopsida</taxon>
        <taxon>eudicotyledons</taxon>
        <taxon>Gunneridae</taxon>
        <taxon>Pentapetalae</taxon>
        <taxon>asterids</taxon>
        <taxon>Ericales</taxon>
        <taxon>Ericaceae</taxon>
        <taxon>Ericoideae</taxon>
        <taxon>Rhodoreae</taxon>
        <taxon>Rhododendron</taxon>
    </lineage>
</organism>
<dbReference type="Proteomes" id="UP000626092">
    <property type="component" value="Unassembled WGS sequence"/>
</dbReference>
<dbReference type="EMBL" id="WJXA01000447">
    <property type="protein sequence ID" value="KAF7112694.1"/>
    <property type="molecule type" value="Genomic_DNA"/>
</dbReference>
<feature type="transmembrane region" description="Helical" evidence="2">
    <location>
        <begin position="84"/>
        <end position="102"/>
    </location>
</feature>
<protein>
    <submittedName>
        <fullName evidence="3">Uncharacterized protein</fullName>
    </submittedName>
</protein>
<name>A0A834FW38_RHOSS</name>
<evidence type="ECO:0000256" key="2">
    <source>
        <dbReference type="SAM" id="Phobius"/>
    </source>
</evidence>
<keyword evidence="2" id="KW-0472">Membrane</keyword>
<reference evidence="3" key="1">
    <citation type="submission" date="2019-11" db="EMBL/GenBank/DDBJ databases">
        <authorList>
            <person name="Liu Y."/>
            <person name="Hou J."/>
            <person name="Li T.-Q."/>
            <person name="Guan C.-H."/>
            <person name="Wu X."/>
            <person name="Wu H.-Z."/>
            <person name="Ling F."/>
            <person name="Zhang R."/>
            <person name="Shi X.-G."/>
            <person name="Ren J.-P."/>
            <person name="Chen E.-F."/>
            <person name="Sun J.-M."/>
        </authorList>
    </citation>
    <scope>NUCLEOTIDE SEQUENCE</scope>
    <source>
        <strain evidence="3">Adult_tree_wgs_1</strain>
        <tissue evidence="3">Leaves</tissue>
    </source>
</reference>
<keyword evidence="2" id="KW-1133">Transmembrane helix</keyword>
<feature type="transmembrane region" description="Helical" evidence="2">
    <location>
        <begin position="175"/>
        <end position="195"/>
    </location>
</feature>
<keyword evidence="2" id="KW-0812">Transmembrane</keyword>